<keyword evidence="2" id="KW-0342">GTP-binding</keyword>
<dbReference type="Proteomes" id="UP000677054">
    <property type="component" value="Unassembled WGS sequence"/>
</dbReference>
<dbReference type="Gene3D" id="3.30.1330.20">
    <property type="entry name" value="Tubulin/FtsZ, C-terminal domain"/>
    <property type="match status" value="1"/>
</dbReference>
<dbReference type="InterPro" id="IPR008280">
    <property type="entry name" value="Tub_FtsZ_C"/>
</dbReference>
<keyword evidence="1" id="KW-0547">Nucleotide-binding</keyword>
<evidence type="ECO:0000313" key="5">
    <source>
        <dbReference type="Proteomes" id="UP000677054"/>
    </source>
</evidence>
<dbReference type="AlphaFoldDB" id="A0A7R9AHZ9"/>
<accession>A0A7R9AHZ9</accession>
<evidence type="ECO:0000313" key="4">
    <source>
        <dbReference type="EMBL" id="CAD7254525.1"/>
    </source>
</evidence>
<keyword evidence="5" id="KW-1185">Reference proteome</keyword>
<proteinExistence type="predicted"/>
<dbReference type="InterPro" id="IPR024757">
    <property type="entry name" value="FtsZ_C"/>
</dbReference>
<gene>
    <name evidence="4" type="ORF">DSTB1V02_LOCUS14271</name>
</gene>
<organism evidence="4">
    <name type="scientific">Darwinula stevensoni</name>
    <dbReference type="NCBI Taxonomy" id="69355"/>
    <lineage>
        <taxon>Eukaryota</taxon>
        <taxon>Metazoa</taxon>
        <taxon>Ecdysozoa</taxon>
        <taxon>Arthropoda</taxon>
        <taxon>Crustacea</taxon>
        <taxon>Oligostraca</taxon>
        <taxon>Ostracoda</taxon>
        <taxon>Podocopa</taxon>
        <taxon>Podocopida</taxon>
        <taxon>Darwinulocopina</taxon>
        <taxon>Darwinuloidea</taxon>
        <taxon>Darwinulidae</taxon>
        <taxon>Darwinula</taxon>
    </lineage>
</organism>
<protein>
    <recommendedName>
        <fullName evidence="3">Cell division protein FtsZ C-terminal domain-containing protein</fullName>
    </recommendedName>
</protein>
<feature type="non-terminal residue" evidence="4">
    <location>
        <position position="102"/>
    </location>
</feature>
<dbReference type="EMBL" id="CAJPEV010010229">
    <property type="protein sequence ID" value="CAG0905933.1"/>
    <property type="molecule type" value="Genomic_DNA"/>
</dbReference>
<evidence type="ECO:0000256" key="2">
    <source>
        <dbReference type="ARBA" id="ARBA00023134"/>
    </source>
</evidence>
<dbReference type="EMBL" id="LR909747">
    <property type="protein sequence ID" value="CAD7254525.1"/>
    <property type="molecule type" value="Genomic_DNA"/>
</dbReference>
<dbReference type="Pfam" id="PF12327">
    <property type="entry name" value="FtsZ_C"/>
    <property type="match status" value="1"/>
</dbReference>
<dbReference type="SUPFAM" id="SSF55307">
    <property type="entry name" value="Tubulin C-terminal domain-like"/>
    <property type="match status" value="1"/>
</dbReference>
<sequence>MDEAEAIQAYVQQQAGDDCDVILGMGNDSSLEDKIAVTVIATGFNYKQVSAQIQERKKEDAKVVVSLDHTQAISATTVPTTPIAAVDPMAPVLKESAEAKED</sequence>
<name>A0A7R9AHZ9_9CRUS</name>
<reference evidence="4" key="1">
    <citation type="submission" date="2020-11" db="EMBL/GenBank/DDBJ databases">
        <authorList>
            <person name="Tran Van P."/>
        </authorList>
    </citation>
    <scope>NUCLEOTIDE SEQUENCE</scope>
</reference>
<dbReference type="GO" id="GO:0005525">
    <property type="term" value="F:GTP binding"/>
    <property type="evidence" value="ECO:0007669"/>
    <property type="project" value="UniProtKB-KW"/>
</dbReference>
<dbReference type="InterPro" id="IPR037103">
    <property type="entry name" value="Tubulin/FtsZ-like_C"/>
</dbReference>
<evidence type="ECO:0000256" key="1">
    <source>
        <dbReference type="ARBA" id="ARBA00022741"/>
    </source>
</evidence>
<feature type="domain" description="Cell division protein FtsZ C-terminal" evidence="3">
    <location>
        <begin position="1"/>
        <end position="44"/>
    </location>
</feature>
<evidence type="ECO:0000259" key="3">
    <source>
        <dbReference type="Pfam" id="PF12327"/>
    </source>
</evidence>